<accession>A0A1V0PJM6</accession>
<protein>
    <submittedName>
        <fullName evidence="1">Uncharacterized protein</fullName>
    </submittedName>
</protein>
<name>A0A1V0PJM6_LACLC</name>
<proteinExistence type="predicted"/>
<gene>
    <name evidence="1" type="ORF">LLJM1_2096</name>
</gene>
<sequence>MVFAVLLDEVKIKNFYYESEEELENPISDAVTTVNLYGSSEID</sequence>
<dbReference type="EMBL" id="CP015899">
    <property type="protein sequence ID" value="ARE29436.1"/>
    <property type="molecule type" value="Genomic_DNA"/>
</dbReference>
<evidence type="ECO:0000313" key="1">
    <source>
        <dbReference type="EMBL" id="ARE29436.1"/>
    </source>
</evidence>
<reference evidence="1 2" key="1">
    <citation type="journal article" date="2017" name="BMC Genomics">
        <title>Comparative and functional genomics of the Lactococcus lactis taxon; insights into evolution and niche adaptation.</title>
        <authorList>
            <person name="Kelleher P."/>
            <person name="Bottacini F."/>
            <person name="Mahony J."/>
            <person name="Kilcawley K.N."/>
            <person name="van Sinderen D."/>
        </authorList>
    </citation>
    <scope>NUCLEOTIDE SEQUENCE [LARGE SCALE GENOMIC DNA]</scope>
    <source>
        <strain evidence="1 2">JM1</strain>
    </source>
</reference>
<dbReference type="Proteomes" id="UP000191806">
    <property type="component" value="Chromosome"/>
</dbReference>
<dbReference type="AlphaFoldDB" id="A0A1V0PJM6"/>
<organism evidence="1 2">
    <name type="scientific">Lactococcus lactis subsp. cremoris</name>
    <name type="common">Streptococcus cremoris</name>
    <dbReference type="NCBI Taxonomy" id="1359"/>
    <lineage>
        <taxon>Bacteria</taxon>
        <taxon>Bacillati</taxon>
        <taxon>Bacillota</taxon>
        <taxon>Bacilli</taxon>
        <taxon>Lactobacillales</taxon>
        <taxon>Streptococcaceae</taxon>
        <taxon>Lactococcus</taxon>
    </lineage>
</organism>
<evidence type="ECO:0000313" key="2">
    <source>
        <dbReference type="Proteomes" id="UP000191806"/>
    </source>
</evidence>